<reference evidence="1 2" key="1">
    <citation type="journal article" date="2022" name="Plant J.">
        <title>Chromosome-level genome of Camellia lanceoleosa provides a valuable resource for understanding genome evolution and self-incompatibility.</title>
        <authorList>
            <person name="Gong W."/>
            <person name="Xiao S."/>
            <person name="Wang L."/>
            <person name="Liao Z."/>
            <person name="Chang Y."/>
            <person name="Mo W."/>
            <person name="Hu G."/>
            <person name="Li W."/>
            <person name="Zhao G."/>
            <person name="Zhu H."/>
            <person name="Hu X."/>
            <person name="Ji K."/>
            <person name="Xiang X."/>
            <person name="Song Q."/>
            <person name="Yuan D."/>
            <person name="Jin S."/>
            <person name="Zhang L."/>
        </authorList>
    </citation>
    <scope>NUCLEOTIDE SEQUENCE [LARGE SCALE GENOMIC DNA]</scope>
    <source>
        <strain evidence="1">SQ_2022a</strain>
    </source>
</reference>
<dbReference type="EMBL" id="CM045758">
    <property type="protein sequence ID" value="KAI8029726.1"/>
    <property type="molecule type" value="Genomic_DNA"/>
</dbReference>
<keyword evidence="2" id="KW-1185">Reference proteome</keyword>
<dbReference type="Proteomes" id="UP001060215">
    <property type="component" value="Chromosome 1"/>
</dbReference>
<gene>
    <name evidence="1" type="ORF">LOK49_LG01G04187</name>
</gene>
<evidence type="ECO:0000313" key="2">
    <source>
        <dbReference type="Proteomes" id="UP001060215"/>
    </source>
</evidence>
<evidence type="ECO:0000313" key="1">
    <source>
        <dbReference type="EMBL" id="KAI8029726.1"/>
    </source>
</evidence>
<proteinExistence type="predicted"/>
<organism evidence="1 2">
    <name type="scientific">Camellia lanceoleosa</name>
    <dbReference type="NCBI Taxonomy" id="1840588"/>
    <lineage>
        <taxon>Eukaryota</taxon>
        <taxon>Viridiplantae</taxon>
        <taxon>Streptophyta</taxon>
        <taxon>Embryophyta</taxon>
        <taxon>Tracheophyta</taxon>
        <taxon>Spermatophyta</taxon>
        <taxon>Magnoliopsida</taxon>
        <taxon>eudicotyledons</taxon>
        <taxon>Gunneridae</taxon>
        <taxon>Pentapetalae</taxon>
        <taxon>asterids</taxon>
        <taxon>Ericales</taxon>
        <taxon>Theaceae</taxon>
        <taxon>Camellia</taxon>
    </lineage>
</organism>
<comment type="caution">
    <text evidence="1">The sequence shown here is derived from an EMBL/GenBank/DDBJ whole genome shotgun (WGS) entry which is preliminary data.</text>
</comment>
<sequence>MSTILSGLTEKGFGYGGLKLGGSENSKLGASLVLIEVEFGGISENSSNDLIETLVLDILRVRNCQKIRDEAKFRTPAIGFRREGVELKKVKNEEKEECGEGQRRRLWLCRW</sequence>
<accession>A0ACC0IZT8</accession>
<protein>
    <submittedName>
        <fullName evidence="1">Uncharacterized protein</fullName>
    </submittedName>
</protein>
<name>A0ACC0IZT8_9ERIC</name>